<accession>A0A498QKX5</accession>
<proteinExistence type="inferred from homology"/>
<keyword evidence="4" id="KW-1185">Reference proteome</keyword>
<dbReference type="EMBL" id="UPHQ01000313">
    <property type="protein sequence ID" value="VBA46264.1"/>
    <property type="molecule type" value="Genomic_DNA"/>
</dbReference>
<dbReference type="Gene3D" id="3.30.70.1380">
    <property type="entry name" value="Transcriptional regulatory protein pf0864 domain like"/>
    <property type="match status" value="1"/>
</dbReference>
<dbReference type="Proteomes" id="UP000267289">
    <property type="component" value="Unassembled WGS sequence"/>
</dbReference>
<dbReference type="OrthoDB" id="9765625at2"/>
<dbReference type="GO" id="GO:0016829">
    <property type="term" value="F:lyase activity"/>
    <property type="evidence" value="ECO:0007669"/>
    <property type="project" value="UniProtKB-UniRule"/>
</dbReference>
<comment type="function">
    <text evidence="2">Involved in the biosynthesis of a nickel-pincer cofactor ((SCS)Ni(II) pincer complex). Binds Ni(2+), and functions in nickel delivery to pyridinium-3,5-bisthiocarboxylic acid mononucleotide (P2TMN), to form the mature cofactor. Is thus probably required for the activation of nickel-pincer cofactor-dependent enzymes.</text>
</comment>
<dbReference type="PANTHER" id="PTHR36566">
    <property type="entry name" value="NICKEL INSERTION PROTEIN-RELATED"/>
    <property type="match status" value="1"/>
</dbReference>
<dbReference type="AlphaFoldDB" id="A0A498QKX5"/>
<dbReference type="Gene3D" id="3.10.20.300">
    <property type="entry name" value="mk0293 like domain"/>
    <property type="match status" value="1"/>
</dbReference>
<dbReference type="RefSeq" id="WP_075543020.1">
    <property type="nucleotide sequence ID" value="NZ_UPHQ01000313.1"/>
</dbReference>
<dbReference type="NCBIfam" id="TIGR00299">
    <property type="entry name" value="nickel pincer cofactor biosynthesis protein LarC"/>
    <property type="match status" value="1"/>
</dbReference>
<protein>
    <recommendedName>
        <fullName evidence="2">Pyridinium-3,5-bisthiocarboxylic acid mononucleotide nickel insertion protein</fullName>
        <shortName evidence="2">P2TMN nickel insertion protein</shortName>
        <ecNumber evidence="2">4.99.1.12</ecNumber>
    </recommendedName>
    <alternativeName>
        <fullName evidence="2">Nickel-pincer cofactor biosynthesis protein LarC</fullName>
    </alternativeName>
</protein>
<gene>
    <name evidence="2" type="primary">larC</name>
    <name evidence="3" type="ORF">LAUMK13_05633</name>
</gene>
<evidence type="ECO:0000313" key="4">
    <source>
        <dbReference type="Proteomes" id="UP000267289"/>
    </source>
</evidence>
<evidence type="ECO:0000256" key="1">
    <source>
        <dbReference type="ARBA" id="ARBA00022596"/>
    </source>
</evidence>
<organism evidence="3 4">
    <name type="scientific">Mycobacterium innocens</name>
    <dbReference type="NCBI Taxonomy" id="2341083"/>
    <lineage>
        <taxon>Bacteria</taxon>
        <taxon>Bacillati</taxon>
        <taxon>Actinomycetota</taxon>
        <taxon>Actinomycetes</taxon>
        <taxon>Mycobacteriales</taxon>
        <taxon>Mycobacteriaceae</taxon>
        <taxon>Mycobacterium</taxon>
    </lineage>
</organism>
<dbReference type="InterPro" id="IPR002822">
    <property type="entry name" value="Ni_insertion"/>
</dbReference>
<dbReference type="PANTHER" id="PTHR36566:SF1">
    <property type="entry name" value="PYRIDINIUM-3,5-BISTHIOCARBOXYLIC ACID MONONUCLEOTIDE NICKEL INSERTION PROTEIN"/>
    <property type="match status" value="1"/>
</dbReference>
<sequence length="405" mass="42968">MTSTLYLDCVGGVAGDMLLSALIDAGASLDAIRSRLPVSDVSLDVHAVQRHGIASSALNVALPHEHAHRRWQDIRRIIDSSSMPERPKARAHKAFALLAEAEGRVHRIPPEEVTFHEVGALDAIVDICGVALALDELDVDEVVCSPLPLGHGTINSAHGVLPLPAPATLEILRGANTFGVDINGETVTPTGAALVSSLSNRFGAMPPMTLSAIGTGAGNADWPNVPNVVRALLGRPNRHVTELGQAALVLETNLDDMLPEWVPDVLAACLAAGAHDAWTTPATMKHGRPGFTLSALVSTAAENSVARAILRHSTTLGVRVRRVEHRWALERRFGTVTVDGHAIAVKLGFLDGEVVNVKPEHRDCVRVAEATGRSVKSVWVQALGAAQELASGACPEQDRSWSHHT</sequence>
<dbReference type="GO" id="GO:0016151">
    <property type="term" value="F:nickel cation binding"/>
    <property type="evidence" value="ECO:0007669"/>
    <property type="project" value="UniProtKB-UniRule"/>
</dbReference>
<dbReference type="EC" id="4.99.1.12" evidence="2"/>
<reference evidence="3 4" key="1">
    <citation type="submission" date="2018-09" db="EMBL/GenBank/DDBJ databases">
        <authorList>
            <person name="Tagini F."/>
        </authorList>
    </citation>
    <scope>NUCLEOTIDE SEQUENCE [LARGE SCALE GENOMIC DNA]</scope>
    <source>
        <strain evidence="3 4">MK13</strain>
    </source>
</reference>
<evidence type="ECO:0000256" key="2">
    <source>
        <dbReference type="HAMAP-Rule" id="MF_01074"/>
    </source>
</evidence>
<comment type="similarity">
    <text evidence="2">Belongs to the LarC family.</text>
</comment>
<dbReference type="HAMAP" id="MF_01074">
    <property type="entry name" value="LarC"/>
    <property type="match status" value="1"/>
</dbReference>
<dbReference type="Pfam" id="PF01969">
    <property type="entry name" value="Ni_insertion"/>
    <property type="match status" value="1"/>
</dbReference>
<keyword evidence="1 2" id="KW-0533">Nickel</keyword>
<keyword evidence="2" id="KW-0456">Lyase</keyword>
<comment type="catalytic activity">
    <reaction evidence="2">
        <text>Ni(II)-pyridinium-3,5-bisthiocarboxylate mononucleotide = pyridinium-3,5-bisthiocarboxylate mononucleotide + Ni(2+)</text>
        <dbReference type="Rhea" id="RHEA:54784"/>
        <dbReference type="ChEBI" id="CHEBI:49786"/>
        <dbReference type="ChEBI" id="CHEBI:137372"/>
        <dbReference type="ChEBI" id="CHEBI:137373"/>
        <dbReference type="EC" id="4.99.1.12"/>
    </reaction>
</comment>
<name>A0A498QKX5_9MYCO</name>
<evidence type="ECO:0000313" key="3">
    <source>
        <dbReference type="EMBL" id="VBA46264.1"/>
    </source>
</evidence>
<dbReference type="GO" id="GO:0051604">
    <property type="term" value="P:protein maturation"/>
    <property type="evidence" value="ECO:0007669"/>
    <property type="project" value="UniProtKB-UniRule"/>
</dbReference>